<organism evidence="2 3">
    <name type="scientific">Emcibacter nanhaiensis</name>
    <dbReference type="NCBI Taxonomy" id="1505037"/>
    <lineage>
        <taxon>Bacteria</taxon>
        <taxon>Pseudomonadati</taxon>
        <taxon>Pseudomonadota</taxon>
        <taxon>Alphaproteobacteria</taxon>
        <taxon>Emcibacterales</taxon>
        <taxon>Emcibacteraceae</taxon>
        <taxon>Emcibacter</taxon>
    </lineage>
</organism>
<protein>
    <submittedName>
        <fullName evidence="2">NAD(P)-dependent oxidoreductase</fullName>
    </submittedName>
</protein>
<dbReference type="InterPro" id="IPR051207">
    <property type="entry name" value="ComplexI_NDUFA9_subunit"/>
</dbReference>
<dbReference type="AlphaFoldDB" id="A0A501PQS7"/>
<dbReference type="EMBL" id="VFIY01000004">
    <property type="protein sequence ID" value="TPD62605.1"/>
    <property type="molecule type" value="Genomic_DNA"/>
</dbReference>
<dbReference type="InterPro" id="IPR001509">
    <property type="entry name" value="Epimerase_deHydtase"/>
</dbReference>
<accession>A0A501PQS7</accession>
<proteinExistence type="predicted"/>
<dbReference type="OrthoDB" id="9814124at2"/>
<keyword evidence="3" id="KW-1185">Reference proteome</keyword>
<dbReference type="Gene3D" id="3.40.50.720">
    <property type="entry name" value="NAD(P)-binding Rossmann-like Domain"/>
    <property type="match status" value="1"/>
</dbReference>
<dbReference type="Pfam" id="PF01370">
    <property type="entry name" value="Epimerase"/>
    <property type="match status" value="1"/>
</dbReference>
<sequence length="312" mass="35457">MNKIAAVTGATGFVGKHMVRLLTRQGYHVRALTRRPQPDSDHVEWVEGTFQDELALTRLITGADVVYHIAGAIKARNFAEFATINRDSVMALLNALPNDEPRPHFILLSSLAARERSLSHYAESKRQGEEVLFDHAPADLDWTIIRAPAVYGPGDYEILKLFKSLKWGFSLVPGSKSNRTSLIFVEDLVGAMAECANCEQVYSKILDVDDNREDGYSLQEIFSTASEIMNRRAVKLTAGRKSLKLFAHTNKFMSRIFGYVPMVSPEKVNELCHPDWRCRDEHIKNFIAWEPKIGLNKGLEICFRWYREENLL</sequence>
<dbReference type="GO" id="GO:0044877">
    <property type="term" value="F:protein-containing complex binding"/>
    <property type="evidence" value="ECO:0007669"/>
    <property type="project" value="TreeGrafter"/>
</dbReference>
<gene>
    <name evidence="2" type="ORF">FIV46_00550</name>
</gene>
<comment type="caution">
    <text evidence="2">The sequence shown here is derived from an EMBL/GenBank/DDBJ whole genome shotgun (WGS) entry which is preliminary data.</text>
</comment>
<dbReference type="InterPro" id="IPR036291">
    <property type="entry name" value="NAD(P)-bd_dom_sf"/>
</dbReference>
<dbReference type="RefSeq" id="WP_139937855.1">
    <property type="nucleotide sequence ID" value="NZ_JBHSYP010000022.1"/>
</dbReference>
<dbReference type="Proteomes" id="UP000319148">
    <property type="component" value="Unassembled WGS sequence"/>
</dbReference>
<reference evidence="3" key="1">
    <citation type="submission" date="2019-06" db="EMBL/GenBank/DDBJ databases">
        <title>The complete genome of Emcibacter congregatus ZYLT.</title>
        <authorList>
            <person name="Zhao Z."/>
        </authorList>
    </citation>
    <scope>NUCLEOTIDE SEQUENCE [LARGE SCALE GENOMIC DNA]</scope>
    <source>
        <strain evidence="3">MCCC 1A06723</strain>
    </source>
</reference>
<feature type="domain" description="NAD-dependent epimerase/dehydratase" evidence="1">
    <location>
        <begin position="6"/>
        <end position="193"/>
    </location>
</feature>
<dbReference type="SUPFAM" id="SSF51735">
    <property type="entry name" value="NAD(P)-binding Rossmann-fold domains"/>
    <property type="match status" value="1"/>
</dbReference>
<dbReference type="PANTHER" id="PTHR12126:SF11">
    <property type="entry name" value="NADH DEHYDROGENASE [UBIQUINONE] 1 ALPHA SUBCOMPLEX SUBUNIT 9, MITOCHONDRIAL"/>
    <property type="match status" value="1"/>
</dbReference>
<name>A0A501PQS7_9PROT</name>
<evidence type="ECO:0000313" key="3">
    <source>
        <dbReference type="Proteomes" id="UP000319148"/>
    </source>
</evidence>
<dbReference type="PANTHER" id="PTHR12126">
    <property type="entry name" value="NADH-UBIQUINONE OXIDOREDUCTASE 39 KDA SUBUNIT-RELATED"/>
    <property type="match status" value="1"/>
</dbReference>
<evidence type="ECO:0000259" key="1">
    <source>
        <dbReference type="Pfam" id="PF01370"/>
    </source>
</evidence>
<evidence type="ECO:0000313" key="2">
    <source>
        <dbReference type="EMBL" id="TPD62605.1"/>
    </source>
</evidence>